<dbReference type="SUPFAM" id="SSF110087">
    <property type="entry name" value="DR1885-like metal-binding protein"/>
    <property type="match status" value="1"/>
</dbReference>
<dbReference type="InterPro" id="IPR007410">
    <property type="entry name" value="LpqE-like"/>
</dbReference>
<keyword evidence="1" id="KW-0732">Signal</keyword>
<dbReference type="Proteomes" id="UP001595897">
    <property type="component" value="Unassembled WGS sequence"/>
</dbReference>
<evidence type="ECO:0000313" key="2">
    <source>
        <dbReference type="EMBL" id="MFC4700784.1"/>
    </source>
</evidence>
<dbReference type="RefSeq" id="WP_382408637.1">
    <property type="nucleotide sequence ID" value="NZ_JBHSGU010000005.1"/>
</dbReference>
<name>A0ABV9LY78_9ALTE</name>
<dbReference type="InterPro" id="IPR036182">
    <property type="entry name" value="PCuAC_sf"/>
</dbReference>
<organism evidence="2 3">
    <name type="scientific">Glaciecola siphonariae</name>
    <dbReference type="NCBI Taxonomy" id="521012"/>
    <lineage>
        <taxon>Bacteria</taxon>
        <taxon>Pseudomonadati</taxon>
        <taxon>Pseudomonadota</taxon>
        <taxon>Gammaproteobacteria</taxon>
        <taxon>Alteromonadales</taxon>
        <taxon>Alteromonadaceae</taxon>
        <taxon>Glaciecola</taxon>
    </lineage>
</organism>
<comment type="caution">
    <text evidence="2">The sequence shown here is derived from an EMBL/GenBank/DDBJ whole genome shotgun (WGS) entry which is preliminary data.</text>
</comment>
<dbReference type="InterPro" id="IPR058248">
    <property type="entry name" value="Lxx211020-like"/>
</dbReference>
<keyword evidence="3" id="KW-1185">Reference proteome</keyword>
<feature type="chain" id="PRO_5046674230" evidence="1">
    <location>
        <begin position="24"/>
        <end position="173"/>
    </location>
</feature>
<evidence type="ECO:0000256" key="1">
    <source>
        <dbReference type="SAM" id="SignalP"/>
    </source>
</evidence>
<feature type="signal peptide" evidence="1">
    <location>
        <begin position="1"/>
        <end position="23"/>
    </location>
</feature>
<proteinExistence type="predicted"/>
<accession>A0ABV9LY78</accession>
<evidence type="ECO:0000313" key="3">
    <source>
        <dbReference type="Proteomes" id="UP001595897"/>
    </source>
</evidence>
<dbReference type="PANTHER" id="PTHR36302">
    <property type="entry name" value="BLR7088 PROTEIN"/>
    <property type="match status" value="1"/>
</dbReference>
<dbReference type="PANTHER" id="PTHR36302:SF1">
    <property type="entry name" value="COPPER CHAPERONE PCU(A)C"/>
    <property type="match status" value="1"/>
</dbReference>
<dbReference type="EMBL" id="JBHSGU010000005">
    <property type="protein sequence ID" value="MFC4700784.1"/>
    <property type="molecule type" value="Genomic_DNA"/>
</dbReference>
<dbReference type="Pfam" id="PF04314">
    <property type="entry name" value="PCuAC"/>
    <property type="match status" value="1"/>
</dbReference>
<protein>
    <submittedName>
        <fullName evidence="2">Copper chaperone PCu(A)C</fullName>
    </submittedName>
</protein>
<sequence>MKKITVISLAVLCAFGLNLKVSAHNHSADETAEAASEAKASMASHIVVEKAWARETFKLARTGAAYITMSNSSDKSVRLVSASVDESVADMVEIHTTEMNNGMMRMMELEDGLVIDAGEKVEFQPGGKHFMLMGLKGPLQAEKELNITLRFEDGSEKSVDMYIQDMRMRSSID</sequence>
<dbReference type="Gene3D" id="2.60.40.1890">
    <property type="entry name" value="PCu(A)C copper chaperone"/>
    <property type="match status" value="1"/>
</dbReference>
<gene>
    <name evidence="2" type="ORF">ACFO4O_11485</name>
</gene>
<reference evidence="3" key="1">
    <citation type="journal article" date="2019" name="Int. J. Syst. Evol. Microbiol.">
        <title>The Global Catalogue of Microorganisms (GCM) 10K type strain sequencing project: providing services to taxonomists for standard genome sequencing and annotation.</title>
        <authorList>
            <consortium name="The Broad Institute Genomics Platform"/>
            <consortium name="The Broad Institute Genome Sequencing Center for Infectious Disease"/>
            <person name="Wu L."/>
            <person name="Ma J."/>
        </authorList>
    </citation>
    <scope>NUCLEOTIDE SEQUENCE [LARGE SCALE GENOMIC DNA]</scope>
    <source>
        <strain evidence="3">KACC 12507</strain>
    </source>
</reference>